<dbReference type="AlphaFoldDB" id="A0A1Q3DZ20"/>
<evidence type="ECO:0000313" key="2">
    <source>
        <dbReference type="EMBL" id="GAW00253.1"/>
    </source>
</evidence>
<gene>
    <name evidence="2" type="ORF">LENED_001755</name>
</gene>
<feature type="region of interest" description="Disordered" evidence="1">
    <location>
        <begin position="317"/>
        <end position="339"/>
    </location>
</feature>
<evidence type="ECO:0000256" key="1">
    <source>
        <dbReference type="SAM" id="MobiDB-lite"/>
    </source>
</evidence>
<evidence type="ECO:0000313" key="3">
    <source>
        <dbReference type="Proteomes" id="UP000188533"/>
    </source>
</evidence>
<evidence type="ECO:0008006" key="4">
    <source>
        <dbReference type="Google" id="ProtNLM"/>
    </source>
</evidence>
<sequence>MSIPAPESVNPLLDTPPTTLSRPFPPPSLAGVPFDYILEQLRDLAPSYWGNSESSDCTLVIPVPYSRVRLTTTSPSLSTTPARPSYDPSGLGRRATEPSTLALLPRISLKLHSEYLSAHSSFLRSLFSGASTVDLINSAPSTHPTPNIPLRTPSGRFTIPADRLPRLLNSSAAHPVLFLPVPDPSSIDLVFHWMYFGDLRYIRDSLHEKHIQWEGIARNVEYLGLSHELKVFLGDWYARWLHPDRSQSCDDLTSLKYNSDPESDSDSFAETLVSDIADDMDCLDIKCDFDAKHEEPGRGRDRGTRGLSWTLGYEEKFPDTTTISNPRRDESPVAPHCAQ</sequence>
<dbReference type="EMBL" id="BDGU01000028">
    <property type="protein sequence ID" value="GAW00253.1"/>
    <property type="molecule type" value="Genomic_DNA"/>
</dbReference>
<keyword evidence="3" id="KW-1185">Reference proteome</keyword>
<dbReference type="Proteomes" id="UP000188533">
    <property type="component" value="Unassembled WGS sequence"/>
</dbReference>
<accession>A0A1Q3DZ20</accession>
<feature type="region of interest" description="Disordered" evidence="1">
    <location>
        <begin position="72"/>
        <end position="94"/>
    </location>
</feature>
<reference evidence="2 3" key="1">
    <citation type="submission" date="2016-08" db="EMBL/GenBank/DDBJ databases">
        <authorList>
            <consortium name="Lentinula edodes genome sequencing consortium"/>
            <person name="Sakamoto Y."/>
            <person name="Nakade K."/>
            <person name="Sato S."/>
            <person name="Yoshida Y."/>
            <person name="Miyazaki K."/>
            <person name="Natsume S."/>
            <person name="Konno N."/>
        </authorList>
    </citation>
    <scope>NUCLEOTIDE SEQUENCE [LARGE SCALE GENOMIC DNA]</scope>
    <source>
        <strain evidence="2 3">NBRC 111202</strain>
    </source>
</reference>
<reference evidence="2 3" key="2">
    <citation type="submission" date="2017-02" db="EMBL/GenBank/DDBJ databases">
        <title>A genome survey and senescence transcriptome analysis in Lentinula edodes.</title>
        <authorList>
            <person name="Sakamoto Y."/>
            <person name="Nakade K."/>
            <person name="Sato S."/>
            <person name="Yoshida Y."/>
            <person name="Miyazaki K."/>
            <person name="Natsume S."/>
            <person name="Konno N."/>
        </authorList>
    </citation>
    <scope>NUCLEOTIDE SEQUENCE [LARGE SCALE GENOMIC DNA]</scope>
    <source>
        <strain evidence="2 3">NBRC 111202</strain>
    </source>
</reference>
<name>A0A1Q3DZ20_LENED</name>
<feature type="region of interest" description="Disordered" evidence="1">
    <location>
        <begin position="1"/>
        <end position="24"/>
    </location>
</feature>
<proteinExistence type="predicted"/>
<protein>
    <recommendedName>
        <fullName evidence="4">BTB domain-containing protein</fullName>
    </recommendedName>
</protein>
<comment type="caution">
    <text evidence="2">The sequence shown here is derived from an EMBL/GenBank/DDBJ whole genome shotgun (WGS) entry which is preliminary data.</text>
</comment>
<organism evidence="2 3">
    <name type="scientific">Lentinula edodes</name>
    <name type="common">Shiitake mushroom</name>
    <name type="synonym">Lentinus edodes</name>
    <dbReference type="NCBI Taxonomy" id="5353"/>
    <lineage>
        <taxon>Eukaryota</taxon>
        <taxon>Fungi</taxon>
        <taxon>Dikarya</taxon>
        <taxon>Basidiomycota</taxon>
        <taxon>Agaricomycotina</taxon>
        <taxon>Agaricomycetes</taxon>
        <taxon>Agaricomycetidae</taxon>
        <taxon>Agaricales</taxon>
        <taxon>Marasmiineae</taxon>
        <taxon>Omphalotaceae</taxon>
        <taxon>Lentinula</taxon>
    </lineage>
</organism>
<feature type="compositionally biased region" description="Low complexity" evidence="1">
    <location>
        <begin position="72"/>
        <end position="85"/>
    </location>
</feature>